<dbReference type="Gene3D" id="3.30.70.360">
    <property type="match status" value="1"/>
</dbReference>
<dbReference type="SUPFAM" id="SSF53187">
    <property type="entry name" value="Zn-dependent exopeptidases"/>
    <property type="match status" value="1"/>
</dbReference>
<keyword evidence="2" id="KW-0479">Metal-binding</keyword>
<accession>A0A2V3TWS7</accession>
<dbReference type="NCBIfam" id="NF006053">
    <property type="entry name" value="PRK08201.1"/>
    <property type="match status" value="1"/>
</dbReference>
<dbReference type="RefSeq" id="WP_110377347.1">
    <property type="nucleotide sequence ID" value="NZ_JAHBRY010000002.1"/>
</dbReference>
<keyword evidence="6" id="KW-1185">Reference proteome</keyword>
<dbReference type="PANTHER" id="PTHR43270:SF12">
    <property type="entry name" value="SUCCINYL-DIAMINOPIMELATE DESUCCINYLASE"/>
    <property type="match status" value="1"/>
</dbReference>
<dbReference type="AlphaFoldDB" id="A0A2V3TWS7"/>
<dbReference type="Gene3D" id="3.40.630.10">
    <property type="entry name" value="Zn peptidases"/>
    <property type="match status" value="1"/>
</dbReference>
<sequence>MADWRDYLEERQASFVEDLKDFLRIPSISADPAHLPDVDRAAAWVAARLQAAGLADVEVLRAGRYPMVYGDWLGAPGQPTVLIYGHFDVQPVDPVEAWTDPPFSPTIRDGRIYARGASDDKGNMLAPILALEALLKTHGRLPVNVKVLFEGQEEILSPDLPDFVALHRTRLACDMAISADGWQWSATEADLRVGLRGICALEVVAQGPATDLHAGLYGGAVANPVHALVALLASIHDASGRVTIPGFYDDVRAPSDDERRRLAAIPFDEARYRRAIGVSALAGEVGFTTRERIGIRPTFEINGITGGYTGPGVKTIIPSSARAAVTCRLVPDQAPETVALAVKRHLESQRLNGIEITVNILPNAASPYLIPMDHPANRAARDVLVTLYGREPYYTRSGGSIPILDLFRRELDAYTVIYGFGLPDENFHAPDEFLRLDNFRRGQEAYALLLEQIRLRWNRLIPSKPVNLLVDFCSRAFSSEVDIGSREENA</sequence>
<feature type="domain" description="Peptidase M20 dimerisation" evidence="4">
    <location>
        <begin position="193"/>
        <end position="349"/>
    </location>
</feature>
<dbReference type="Pfam" id="PF01546">
    <property type="entry name" value="Peptidase_M20"/>
    <property type="match status" value="1"/>
</dbReference>
<proteinExistence type="predicted"/>
<dbReference type="NCBIfam" id="NF006579">
    <property type="entry name" value="PRK09104.1"/>
    <property type="match status" value="1"/>
</dbReference>
<dbReference type="InterPro" id="IPR002933">
    <property type="entry name" value="Peptidase_M20"/>
</dbReference>
<reference evidence="5 6" key="1">
    <citation type="submission" date="2018-05" db="EMBL/GenBank/DDBJ databases">
        <title>Genomic Encyclopedia of Type Strains, Phase IV (KMG-IV): sequencing the most valuable type-strain genomes for metagenomic binning, comparative biology and taxonomic classification.</title>
        <authorList>
            <person name="Goeker M."/>
        </authorList>
    </citation>
    <scope>NUCLEOTIDE SEQUENCE [LARGE SCALE GENOMIC DNA]</scope>
    <source>
        <strain evidence="5 6">DSM 6462</strain>
    </source>
</reference>
<evidence type="ECO:0000256" key="1">
    <source>
        <dbReference type="ARBA" id="ARBA00022670"/>
    </source>
</evidence>
<dbReference type="NCBIfam" id="NF005914">
    <property type="entry name" value="PRK07907.1"/>
    <property type="match status" value="1"/>
</dbReference>
<evidence type="ECO:0000313" key="6">
    <source>
        <dbReference type="Proteomes" id="UP000248021"/>
    </source>
</evidence>
<dbReference type="InterPro" id="IPR011650">
    <property type="entry name" value="Peptidase_M20_dimer"/>
</dbReference>
<organism evidence="5 6">
    <name type="scientific">Chelatococcus asaccharovorans</name>
    <dbReference type="NCBI Taxonomy" id="28210"/>
    <lineage>
        <taxon>Bacteria</taxon>
        <taxon>Pseudomonadati</taxon>
        <taxon>Pseudomonadota</taxon>
        <taxon>Alphaproteobacteria</taxon>
        <taxon>Hyphomicrobiales</taxon>
        <taxon>Chelatococcaceae</taxon>
        <taxon>Chelatococcus</taxon>
    </lineage>
</organism>
<evidence type="ECO:0000313" key="5">
    <source>
        <dbReference type="EMBL" id="PXW54107.1"/>
    </source>
</evidence>
<evidence type="ECO:0000259" key="4">
    <source>
        <dbReference type="Pfam" id="PF07687"/>
    </source>
</evidence>
<dbReference type="PANTHER" id="PTHR43270">
    <property type="entry name" value="BETA-ALA-HIS DIPEPTIDASE"/>
    <property type="match status" value="1"/>
</dbReference>
<keyword evidence="1" id="KW-0645">Protease</keyword>
<dbReference type="Proteomes" id="UP000248021">
    <property type="component" value="Unassembled WGS sequence"/>
</dbReference>
<dbReference type="GO" id="GO:0006508">
    <property type="term" value="P:proteolysis"/>
    <property type="evidence" value="ECO:0007669"/>
    <property type="project" value="UniProtKB-KW"/>
</dbReference>
<dbReference type="EMBL" id="QJJK01000012">
    <property type="protein sequence ID" value="PXW54107.1"/>
    <property type="molecule type" value="Genomic_DNA"/>
</dbReference>
<name>A0A2V3TWS7_9HYPH</name>
<dbReference type="Pfam" id="PF07687">
    <property type="entry name" value="M20_dimer"/>
    <property type="match status" value="1"/>
</dbReference>
<evidence type="ECO:0000256" key="2">
    <source>
        <dbReference type="ARBA" id="ARBA00022723"/>
    </source>
</evidence>
<comment type="caution">
    <text evidence="5">The sequence shown here is derived from an EMBL/GenBank/DDBJ whole genome shotgun (WGS) entry which is preliminary data.</text>
</comment>
<dbReference type="GO" id="GO:0008233">
    <property type="term" value="F:peptidase activity"/>
    <property type="evidence" value="ECO:0007669"/>
    <property type="project" value="UniProtKB-KW"/>
</dbReference>
<dbReference type="InterPro" id="IPR051458">
    <property type="entry name" value="Cyt/Met_Dipeptidase"/>
</dbReference>
<dbReference type="GO" id="GO:0046872">
    <property type="term" value="F:metal ion binding"/>
    <property type="evidence" value="ECO:0007669"/>
    <property type="project" value="UniProtKB-KW"/>
</dbReference>
<evidence type="ECO:0000256" key="3">
    <source>
        <dbReference type="ARBA" id="ARBA00022801"/>
    </source>
</evidence>
<protein>
    <submittedName>
        <fullName evidence="5">Acetylornithine deacetylase/succinyl-diaminopimelate desuccinylase-like protein</fullName>
    </submittedName>
</protein>
<keyword evidence="3" id="KW-0378">Hydrolase</keyword>
<dbReference type="OrthoDB" id="9761532at2"/>
<gene>
    <name evidence="5" type="ORF">C7450_112136</name>
</gene>